<keyword evidence="3" id="KW-1185">Reference proteome</keyword>
<gene>
    <name evidence="2" type="ORF">DRW07_00415</name>
</gene>
<evidence type="ECO:0008006" key="4">
    <source>
        <dbReference type="Google" id="ProtNLM"/>
    </source>
</evidence>
<feature type="region of interest" description="Disordered" evidence="1">
    <location>
        <begin position="217"/>
        <end position="236"/>
    </location>
</feature>
<dbReference type="InterPro" id="IPR027417">
    <property type="entry name" value="P-loop_NTPase"/>
</dbReference>
<evidence type="ECO:0000256" key="1">
    <source>
        <dbReference type="SAM" id="MobiDB-lite"/>
    </source>
</evidence>
<comment type="caution">
    <text evidence="2">The sequence shown here is derived from an EMBL/GenBank/DDBJ whole genome shotgun (WGS) entry which is preliminary data.</text>
</comment>
<name>A0A3N5YPU1_9ALTE</name>
<dbReference type="RefSeq" id="WP_124025914.1">
    <property type="nucleotide sequence ID" value="NZ_JBHRSN010000005.1"/>
</dbReference>
<sequence length="262" mass="29895">MPRVFAKSDNLNELNKNFEQHPLTHPVFINSVPKCGTHLMRNILRMFVPVEQQYHADFIQHPNLKQHLQAFDSKKPVLSWGHLLFSDDAARGLKSTTQLLIVRDPYDWVLARARFFLSDSFQGQMDHLKNGAVSIEEMLNMMIFGIYQKAPTLEEIFTHNAVAWLGTGVKLVKYEHVIKHLKNLESKEAETFFADLLSVLGLPSLPGDWKERVKIGSDRKQSGTARENLSGQSVELPSELPDKQKQLVEYAAPGLRNILGYY</sequence>
<dbReference type="OrthoDB" id="570215at2"/>
<dbReference type="EMBL" id="RPOK01000001">
    <property type="protein sequence ID" value="RPJ67911.1"/>
    <property type="molecule type" value="Genomic_DNA"/>
</dbReference>
<reference evidence="2 3" key="1">
    <citation type="submission" date="2018-11" db="EMBL/GenBank/DDBJ databases">
        <authorList>
            <person name="Ye M.-Q."/>
            <person name="Du Z.-J."/>
        </authorList>
    </citation>
    <scope>NUCLEOTIDE SEQUENCE [LARGE SCALE GENOMIC DNA]</scope>
    <source>
        <strain evidence="2 3">U0105</strain>
    </source>
</reference>
<evidence type="ECO:0000313" key="2">
    <source>
        <dbReference type="EMBL" id="RPJ67911.1"/>
    </source>
</evidence>
<protein>
    <recommendedName>
        <fullName evidence="4">Sulfotransferase domain-containing protein</fullName>
    </recommendedName>
</protein>
<feature type="compositionally biased region" description="Polar residues" evidence="1">
    <location>
        <begin position="222"/>
        <end position="235"/>
    </location>
</feature>
<organism evidence="2 3">
    <name type="scientific">Alteromonas sediminis</name>
    <dbReference type="NCBI Taxonomy" id="2259342"/>
    <lineage>
        <taxon>Bacteria</taxon>
        <taxon>Pseudomonadati</taxon>
        <taxon>Pseudomonadota</taxon>
        <taxon>Gammaproteobacteria</taxon>
        <taxon>Alteromonadales</taxon>
        <taxon>Alteromonadaceae</taxon>
        <taxon>Alteromonas/Salinimonas group</taxon>
        <taxon>Alteromonas</taxon>
    </lineage>
</organism>
<dbReference type="Gene3D" id="3.40.50.300">
    <property type="entry name" value="P-loop containing nucleotide triphosphate hydrolases"/>
    <property type="match status" value="1"/>
</dbReference>
<proteinExistence type="predicted"/>
<accession>A0A3N5YPU1</accession>
<dbReference type="Proteomes" id="UP000275281">
    <property type="component" value="Unassembled WGS sequence"/>
</dbReference>
<dbReference type="AlphaFoldDB" id="A0A3N5YPU1"/>
<dbReference type="SUPFAM" id="SSF52540">
    <property type="entry name" value="P-loop containing nucleoside triphosphate hydrolases"/>
    <property type="match status" value="1"/>
</dbReference>
<evidence type="ECO:0000313" key="3">
    <source>
        <dbReference type="Proteomes" id="UP000275281"/>
    </source>
</evidence>